<gene>
    <name evidence="1" type="ORF">N1032_24600</name>
</gene>
<organism evidence="1 2">
    <name type="scientific">Herbiconiux daphne</name>
    <dbReference type="NCBI Taxonomy" id="2970914"/>
    <lineage>
        <taxon>Bacteria</taxon>
        <taxon>Bacillati</taxon>
        <taxon>Actinomycetota</taxon>
        <taxon>Actinomycetes</taxon>
        <taxon>Micrococcales</taxon>
        <taxon>Microbacteriaceae</taxon>
        <taxon>Herbiconiux</taxon>
    </lineage>
</organism>
<dbReference type="PANTHER" id="PTHR21075">
    <property type="entry name" value="ANAEROBIC RIBONUCLEOSIDE-TRIPHOSPHATE REDUCTASE"/>
    <property type="match status" value="1"/>
</dbReference>
<comment type="caution">
    <text evidence="1">The sequence shown here is derived from an EMBL/GenBank/DDBJ whole genome shotgun (WGS) entry which is preliminary data.</text>
</comment>
<evidence type="ECO:0000313" key="2">
    <source>
        <dbReference type="Proteomes" id="UP001165586"/>
    </source>
</evidence>
<dbReference type="InterPro" id="IPR012833">
    <property type="entry name" value="NrdD"/>
</dbReference>
<evidence type="ECO:0000313" key="1">
    <source>
        <dbReference type="EMBL" id="MCS5736915.1"/>
    </source>
</evidence>
<dbReference type="Pfam" id="PF13597">
    <property type="entry name" value="NRDD"/>
    <property type="match status" value="1"/>
</dbReference>
<dbReference type="Gene3D" id="3.20.70.20">
    <property type="match status" value="1"/>
</dbReference>
<reference evidence="1" key="1">
    <citation type="submission" date="2022-08" db="EMBL/GenBank/DDBJ databases">
        <authorList>
            <person name="Deng Y."/>
            <person name="Han X.-F."/>
            <person name="Zhang Y.-Q."/>
        </authorList>
    </citation>
    <scope>NUCLEOTIDE SEQUENCE</scope>
    <source>
        <strain evidence="1">CPCC 203386</strain>
    </source>
</reference>
<proteinExistence type="predicted"/>
<dbReference type="SUPFAM" id="SSF51998">
    <property type="entry name" value="PFL-like glycyl radical enzymes"/>
    <property type="match status" value="1"/>
</dbReference>
<keyword evidence="2" id="KW-1185">Reference proteome</keyword>
<sequence length="235" mass="26784">FKHGRASISLGYIGLHEVSLIMTGAACTEDETAKHLTERVVQRLRDATNKWREESEEGWGFSLYATPSESLCDRFARLDLKRFGMIEGVTDKEYYTNSFHQDVYKHSNPFDKIDHEAPYHKISSGGHISYAEFPNVRNNLKGLETVWNYALKNLDYFGTNTPSDKCLQCGFEGEFRIDSEGFHCPKCGNQDSKTMSVIRRVCGYLGAPNTRGFNHGKNREVQRRVKHFDGEGAKL</sequence>
<protein>
    <submittedName>
        <fullName evidence="1">Anaerobic ribonucleoside-triphosphate reductase</fullName>
    </submittedName>
</protein>
<dbReference type="PANTHER" id="PTHR21075:SF0">
    <property type="entry name" value="ANAEROBIC RIBONUCLEOSIDE-TRIPHOSPHATE REDUCTASE"/>
    <property type="match status" value="1"/>
</dbReference>
<feature type="non-terminal residue" evidence="1">
    <location>
        <position position="1"/>
    </location>
</feature>
<accession>A0ABT2HAC4</accession>
<name>A0ABT2HAC4_9MICO</name>
<dbReference type="Proteomes" id="UP001165586">
    <property type="component" value="Unassembled WGS sequence"/>
</dbReference>
<dbReference type="InterPro" id="IPR019777">
    <property type="entry name" value="Form_AcTrfase_GR_CS"/>
</dbReference>
<dbReference type="PROSITE" id="PS00850">
    <property type="entry name" value="GLY_RADICAL_1"/>
    <property type="match status" value="1"/>
</dbReference>
<dbReference type="RefSeq" id="WP_310795989.1">
    <property type="nucleotide sequence ID" value="NZ_JANLCJ010000274.1"/>
</dbReference>
<dbReference type="EMBL" id="JANLCJ010000274">
    <property type="protein sequence ID" value="MCS5736915.1"/>
    <property type="molecule type" value="Genomic_DNA"/>
</dbReference>